<dbReference type="PANTHER" id="PTHR23517:SF13">
    <property type="entry name" value="MAJOR FACILITATOR SUPERFAMILY MFS_1"/>
    <property type="match status" value="1"/>
</dbReference>
<name>A0ABS9H973_9ACTN</name>
<dbReference type="PROSITE" id="PS00216">
    <property type="entry name" value="SUGAR_TRANSPORT_1"/>
    <property type="match status" value="1"/>
</dbReference>
<feature type="transmembrane region" description="Helical" evidence="7">
    <location>
        <begin position="275"/>
        <end position="296"/>
    </location>
</feature>
<dbReference type="Proteomes" id="UP001201161">
    <property type="component" value="Unassembled WGS sequence"/>
</dbReference>
<dbReference type="InterPro" id="IPR005829">
    <property type="entry name" value="Sugar_transporter_CS"/>
</dbReference>
<keyword evidence="3" id="KW-1003">Cell membrane</keyword>
<evidence type="ECO:0000256" key="3">
    <source>
        <dbReference type="ARBA" id="ARBA00022475"/>
    </source>
</evidence>
<feature type="transmembrane region" description="Helical" evidence="7">
    <location>
        <begin position="164"/>
        <end position="184"/>
    </location>
</feature>
<dbReference type="PANTHER" id="PTHR23517">
    <property type="entry name" value="RESISTANCE PROTEIN MDTM, PUTATIVE-RELATED-RELATED"/>
    <property type="match status" value="1"/>
</dbReference>
<dbReference type="RefSeq" id="WP_236399073.1">
    <property type="nucleotide sequence ID" value="NZ_JAKJHZ010000003.1"/>
</dbReference>
<evidence type="ECO:0000256" key="4">
    <source>
        <dbReference type="ARBA" id="ARBA00022692"/>
    </source>
</evidence>
<organism evidence="9 10">
    <name type="scientific">Nocardioides potassii</name>
    <dbReference type="NCBI Taxonomy" id="2911371"/>
    <lineage>
        <taxon>Bacteria</taxon>
        <taxon>Bacillati</taxon>
        <taxon>Actinomycetota</taxon>
        <taxon>Actinomycetes</taxon>
        <taxon>Propionibacteriales</taxon>
        <taxon>Nocardioidaceae</taxon>
        <taxon>Nocardioides</taxon>
    </lineage>
</organism>
<accession>A0ABS9H973</accession>
<dbReference type="Gene3D" id="1.20.1250.20">
    <property type="entry name" value="MFS general substrate transporter like domains"/>
    <property type="match status" value="1"/>
</dbReference>
<proteinExistence type="predicted"/>
<feature type="transmembrane region" description="Helical" evidence="7">
    <location>
        <begin position="302"/>
        <end position="324"/>
    </location>
</feature>
<feature type="domain" description="Major facilitator superfamily (MFS) profile" evidence="8">
    <location>
        <begin position="8"/>
        <end position="390"/>
    </location>
</feature>
<dbReference type="SUPFAM" id="SSF103473">
    <property type="entry name" value="MFS general substrate transporter"/>
    <property type="match status" value="1"/>
</dbReference>
<feature type="transmembrane region" description="Helical" evidence="7">
    <location>
        <begin position="247"/>
        <end position="268"/>
    </location>
</feature>
<evidence type="ECO:0000313" key="9">
    <source>
        <dbReference type="EMBL" id="MCF6376668.1"/>
    </source>
</evidence>
<reference evidence="9 10" key="1">
    <citation type="submission" date="2022-01" db="EMBL/GenBank/DDBJ databases">
        <title>Nocardioides sp. nov., an actinomycete isolated from mining soil.</title>
        <authorList>
            <person name="Liu L."/>
        </authorList>
    </citation>
    <scope>NUCLEOTIDE SEQUENCE [LARGE SCALE GENOMIC DNA]</scope>
    <source>
        <strain evidence="9 10">KLBMP 9356</strain>
    </source>
</reference>
<keyword evidence="5 7" id="KW-1133">Transmembrane helix</keyword>
<dbReference type="Pfam" id="PF07690">
    <property type="entry name" value="MFS_1"/>
    <property type="match status" value="1"/>
</dbReference>
<dbReference type="InterPro" id="IPR020846">
    <property type="entry name" value="MFS_dom"/>
</dbReference>
<evidence type="ECO:0000256" key="6">
    <source>
        <dbReference type="ARBA" id="ARBA00023136"/>
    </source>
</evidence>
<keyword evidence="10" id="KW-1185">Reference proteome</keyword>
<dbReference type="InterPro" id="IPR011701">
    <property type="entry name" value="MFS"/>
</dbReference>
<evidence type="ECO:0000256" key="7">
    <source>
        <dbReference type="SAM" id="Phobius"/>
    </source>
</evidence>
<keyword evidence="6 7" id="KW-0472">Membrane</keyword>
<feature type="transmembrane region" description="Helical" evidence="7">
    <location>
        <begin position="364"/>
        <end position="384"/>
    </location>
</feature>
<keyword evidence="2" id="KW-0813">Transport</keyword>
<dbReference type="InterPro" id="IPR050171">
    <property type="entry name" value="MFS_Transporters"/>
</dbReference>
<evidence type="ECO:0000256" key="2">
    <source>
        <dbReference type="ARBA" id="ARBA00022448"/>
    </source>
</evidence>
<evidence type="ECO:0000259" key="8">
    <source>
        <dbReference type="PROSITE" id="PS50850"/>
    </source>
</evidence>
<feature type="transmembrane region" description="Helical" evidence="7">
    <location>
        <begin position="218"/>
        <end position="241"/>
    </location>
</feature>
<gene>
    <name evidence="9" type="ORF">L2K70_03550</name>
</gene>
<feature type="transmembrane region" description="Helical" evidence="7">
    <location>
        <begin position="40"/>
        <end position="63"/>
    </location>
</feature>
<dbReference type="InterPro" id="IPR036259">
    <property type="entry name" value="MFS_trans_sf"/>
</dbReference>
<protein>
    <submittedName>
        <fullName evidence="9">MFS transporter</fullName>
    </submittedName>
</protein>
<evidence type="ECO:0000313" key="10">
    <source>
        <dbReference type="Proteomes" id="UP001201161"/>
    </source>
</evidence>
<feature type="transmembrane region" description="Helical" evidence="7">
    <location>
        <begin position="336"/>
        <end position="358"/>
    </location>
</feature>
<comment type="subcellular location">
    <subcellularLocation>
        <location evidence="1">Cell membrane</location>
        <topology evidence="1">Multi-pass membrane protein</topology>
    </subcellularLocation>
</comment>
<keyword evidence="4 7" id="KW-0812">Transmembrane</keyword>
<comment type="caution">
    <text evidence="9">The sequence shown here is derived from an EMBL/GenBank/DDBJ whole genome shotgun (WGS) entry which is preliminary data.</text>
</comment>
<dbReference type="PROSITE" id="PS50850">
    <property type="entry name" value="MFS"/>
    <property type="match status" value="1"/>
</dbReference>
<feature type="transmembrane region" description="Helical" evidence="7">
    <location>
        <begin position="75"/>
        <end position="101"/>
    </location>
</feature>
<evidence type="ECO:0000256" key="5">
    <source>
        <dbReference type="ARBA" id="ARBA00022989"/>
    </source>
</evidence>
<dbReference type="EMBL" id="JAKJHZ010000003">
    <property type="protein sequence ID" value="MCF6376668.1"/>
    <property type="molecule type" value="Genomic_DNA"/>
</dbReference>
<sequence>MATSRSSTWFWVLAVLFLVAVASSAVPSPLYPVYAAEWDLSPFMLTAAFAAYMVGILASVLVAGRLSDHVGRRPVLVVGSLGIVVSHVVLATAGGFAALVAGRVEQGVAVGVTLGALGAALIDQAPPGRPELASTVNAAMPALALSVGALASGTLVQWAPAPEVLVYVVFGSVLALLTLLLPLVPDDVERRPGALRSLRPAISVPAASRVEFRSGARAIAASWAVAGLFLSLMPSALADVFGTSSHFAAGALIAATTGAGASAVVALQHVDARRALGVGVAALVTGSVLTVASVLLQLLPGVALGAVVAGVGFGAGFQAPLRLVLATAPPTGRASLISAVYVVCYVAYGLPALVAGLLVPWLGLSAVIALYGTLVVIVAALALAGPRRLTDARPSEEHAVIATARPGPRRP</sequence>
<evidence type="ECO:0000256" key="1">
    <source>
        <dbReference type="ARBA" id="ARBA00004651"/>
    </source>
</evidence>